<evidence type="ECO:0000259" key="2">
    <source>
        <dbReference type="Pfam" id="PF17407"/>
    </source>
</evidence>
<dbReference type="Pfam" id="PF17407">
    <property type="entry name" value="Nrap_D6"/>
    <property type="match status" value="1"/>
</dbReference>
<keyword evidence="4" id="KW-1185">Reference proteome</keyword>
<dbReference type="InterPro" id="IPR035371">
    <property type="entry name" value="Nrap_D6"/>
</dbReference>
<feature type="domain" description="Nrap protein" evidence="2">
    <location>
        <begin position="60"/>
        <end position="141"/>
    </location>
</feature>
<proteinExistence type="inferred from homology"/>
<dbReference type="PANTHER" id="PTHR17972:SF0">
    <property type="entry name" value="NUCLEOLAR PROTEIN 6"/>
    <property type="match status" value="1"/>
</dbReference>
<sequence length="150" mass="16323">LILKELASLEQELGSKEGPVHGTQANCKPYGSAIWSSLRSRGARPAGNCTLCGLHLSIKCAVCSIYEAFGDLALFFYDSHGGEVIGVLWKPSSFEPQPFKASNMKGRMMASLSCEELVTVPNVEAILEDFEILGEGLVRSVEARTEKWTI</sequence>
<reference evidence="3" key="1">
    <citation type="submission" date="2025-08" db="UniProtKB">
        <authorList>
            <consortium name="Ensembl"/>
        </authorList>
    </citation>
    <scope>IDENTIFICATION</scope>
</reference>
<keyword evidence="1" id="KW-0694">RNA-binding</keyword>
<dbReference type="GO" id="GO:0032545">
    <property type="term" value="C:CURI complex"/>
    <property type="evidence" value="ECO:0007669"/>
    <property type="project" value="TreeGrafter"/>
</dbReference>
<dbReference type="InParanoid" id="A0A674J6D1"/>
<evidence type="ECO:0000313" key="3">
    <source>
        <dbReference type="Ensembl" id="ENSTMTP00000016118.1"/>
    </source>
</evidence>
<accession>A0A674J6D1</accession>
<dbReference type="AlphaFoldDB" id="A0A674J6D1"/>
<dbReference type="Proteomes" id="UP000472274">
    <property type="component" value="Unplaced"/>
</dbReference>
<evidence type="ECO:0000256" key="1">
    <source>
        <dbReference type="RuleBase" id="RU364032"/>
    </source>
</evidence>
<dbReference type="GO" id="GO:0032040">
    <property type="term" value="C:small-subunit processome"/>
    <property type="evidence" value="ECO:0007669"/>
    <property type="project" value="TreeGrafter"/>
</dbReference>
<protein>
    <recommendedName>
        <fullName evidence="1">Nucleolar protein 6</fullName>
    </recommendedName>
</protein>
<name>A0A674J6D1_9SAUR</name>
<keyword evidence="1" id="KW-0539">Nucleus</keyword>
<comment type="subcellular location">
    <subcellularLocation>
        <location evidence="1">Nucleus</location>
        <location evidence="1">Nucleolus</location>
    </subcellularLocation>
</comment>
<dbReference type="InterPro" id="IPR005554">
    <property type="entry name" value="NOL6/Upt22"/>
</dbReference>
<dbReference type="GO" id="GO:0034456">
    <property type="term" value="C:UTP-C complex"/>
    <property type="evidence" value="ECO:0007669"/>
    <property type="project" value="TreeGrafter"/>
</dbReference>
<organism evidence="3 4">
    <name type="scientific">Terrapene triunguis</name>
    <name type="common">Three-toed box turtle</name>
    <dbReference type="NCBI Taxonomy" id="2587831"/>
    <lineage>
        <taxon>Eukaryota</taxon>
        <taxon>Metazoa</taxon>
        <taxon>Chordata</taxon>
        <taxon>Craniata</taxon>
        <taxon>Vertebrata</taxon>
        <taxon>Euteleostomi</taxon>
        <taxon>Archelosauria</taxon>
        <taxon>Testudinata</taxon>
        <taxon>Testudines</taxon>
        <taxon>Cryptodira</taxon>
        <taxon>Durocryptodira</taxon>
        <taxon>Testudinoidea</taxon>
        <taxon>Emydidae</taxon>
        <taxon>Terrapene</taxon>
    </lineage>
</organism>
<gene>
    <name evidence="3" type="primary">LOC112121439</name>
</gene>
<evidence type="ECO:0000313" key="4">
    <source>
        <dbReference type="Proteomes" id="UP000472274"/>
    </source>
</evidence>
<dbReference type="PANTHER" id="PTHR17972">
    <property type="entry name" value="NUCLEOLAR RNA-ASSOCIATED PROTEIN"/>
    <property type="match status" value="1"/>
</dbReference>
<dbReference type="GO" id="GO:0003723">
    <property type="term" value="F:RNA binding"/>
    <property type="evidence" value="ECO:0007669"/>
    <property type="project" value="UniProtKB-KW"/>
</dbReference>
<dbReference type="GO" id="GO:0006409">
    <property type="term" value="P:tRNA export from nucleus"/>
    <property type="evidence" value="ECO:0007669"/>
    <property type="project" value="TreeGrafter"/>
</dbReference>
<dbReference type="Gene3D" id="3.30.70.3030">
    <property type="match status" value="1"/>
</dbReference>
<dbReference type="GO" id="GO:0006364">
    <property type="term" value="P:rRNA processing"/>
    <property type="evidence" value="ECO:0007669"/>
    <property type="project" value="TreeGrafter"/>
</dbReference>
<dbReference type="GeneTree" id="ENSGT00390000018619"/>
<reference evidence="3" key="2">
    <citation type="submission" date="2025-09" db="UniProtKB">
        <authorList>
            <consortium name="Ensembl"/>
        </authorList>
    </citation>
    <scope>IDENTIFICATION</scope>
</reference>
<comment type="similarity">
    <text evidence="1">Belongs to the NRAP family.</text>
</comment>
<dbReference type="Ensembl" id="ENSTMTT00000016688.1">
    <property type="protein sequence ID" value="ENSTMTP00000016118.1"/>
    <property type="gene ID" value="ENSTMTG00000011775.1"/>
</dbReference>